<dbReference type="Gene3D" id="3.40.630.30">
    <property type="match status" value="1"/>
</dbReference>
<dbReference type="AlphaFoldDB" id="A0A9P6NA67"/>
<sequence length="208" mass="22793">MASKSQIVYDPVKPTELNRVVELESEAFPPDEAASLETIEYRHKHAPELFLGAYNPSGQLISYINATRSTSSILTHESLTTHQPEGTYVLIHSVCVDVAYRRKGVAKGLLKHYIETCKGSCTALVLVCHPELKALYLAVGFEEIGQSSLVHGQRPWWEMRLDLNPVTPALEAPISNPTDLICPVAQCGCVILKSGVGRLIEKETSPVG</sequence>
<proteinExistence type="predicted"/>
<dbReference type="InterPro" id="IPR051635">
    <property type="entry name" value="SNAT-like"/>
</dbReference>
<dbReference type="OrthoDB" id="2504607at2759"/>
<evidence type="ECO:0000313" key="5">
    <source>
        <dbReference type="Proteomes" id="UP000886653"/>
    </source>
</evidence>
<reference evidence="4" key="1">
    <citation type="submission" date="2013-11" db="EMBL/GenBank/DDBJ databases">
        <title>Genome sequence of the fusiform rust pathogen reveals effectors for host alternation and coevolution with pine.</title>
        <authorList>
            <consortium name="DOE Joint Genome Institute"/>
            <person name="Smith K."/>
            <person name="Pendleton A."/>
            <person name="Kubisiak T."/>
            <person name="Anderson C."/>
            <person name="Salamov A."/>
            <person name="Aerts A."/>
            <person name="Riley R."/>
            <person name="Clum A."/>
            <person name="Lindquist E."/>
            <person name="Ence D."/>
            <person name="Campbell M."/>
            <person name="Kronenberg Z."/>
            <person name="Feau N."/>
            <person name="Dhillon B."/>
            <person name="Hamelin R."/>
            <person name="Burleigh J."/>
            <person name="Smith J."/>
            <person name="Yandell M."/>
            <person name="Nelson C."/>
            <person name="Grigoriev I."/>
            <person name="Davis J."/>
        </authorList>
    </citation>
    <scope>NUCLEOTIDE SEQUENCE</scope>
    <source>
        <strain evidence="4">G11</strain>
    </source>
</reference>
<dbReference type="CDD" id="cd04301">
    <property type="entry name" value="NAT_SF"/>
    <property type="match status" value="1"/>
</dbReference>
<keyword evidence="5" id="KW-1185">Reference proteome</keyword>
<keyword evidence="2" id="KW-0012">Acyltransferase</keyword>
<dbReference type="EMBL" id="MU167440">
    <property type="protein sequence ID" value="KAG0140494.1"/>
    <property type="molecule type" value="Genomic_DNA"/>
</dbReference>
<protein>
    <recommendedName>
        <fullName evidence="3">N-acetyltransferase domain-containing protein</fullName>
    </recommendedName>
</protein>
<dbReference type="Proteomes" id="UP000886653">
    <property type="component" value="Unassembled WGS sequence"/>
</dbReference>
<dbReference type="GO" id="GO:0008080">
    <property type="term" value="F:N-acetyltransferase activity"/>
    <property type="evidence" value="ECO:0007669"/>
    <property type="project" value="UniProtKB-ARBA"/>
</dbReference>
<dbReference type="Pfam" id="PF00583">
    <property type="entry name" value="Acetyltransf_1"/>
    <property type="match status" value="1"/>
</dbReference>
<keyword evidence="1" id="KW-0808">Transferase</keyword>
<dbReference type="PANTHER" id="PTHR10908:SF0">
    <property type="entry name" value="SEROTONIN N-ACETYLTRANSFERASE"/>
    <property type="match status" value="1"/>
</dbReference>
<dbReference type="InterPro" id="IPR016181">
    <property type="entry name" value="Acyl_CoA_acyltransferase"/>
</dbReference>
<gene>
    <name evidence="4" type="ORF">CROQUDRAFT_53166</name>
</gene>
<organism evidence="4 5">
    <name type="scientific">Cronartium quercuum f. sp. fusiforme G11</name>
    <dbReference type="NCBI Taxonomy" id="708437"/>
    <lineage>
        <taxon>Eukaryota</taxon>
        <taxon>Fungi</taxon>
        <taxon>Dikarya</taxon>
        <taxon>Basidiomycota</taxon>
        <taxon>Pucciniomycotina</taxon>
        <taxon>Pucciniomycetes</taxon>
        <taxon>Pucciniales</taxon>
        <taxon>Coleosporiaceae</taxon>
        <taxon>Cronartium</taxon>
    </lineage>
</organism>
<comment type="caution">
    <text evidence="4">The sequence shown here is derived from an EMBL/GenBank/DDBJ whole genome shotgun (WGS) entry which is preliminary data.</text>
</comment>
<name>A0A9P6NA67_9BASI</name>
<evidence type="ECO:0000313" key="4">
    <source>
        <dbReference type="EMBL" id="KAG0140494.1"/>
    </source>
</evidence>
<evidence type="ECO:0000256" key="1">
    <source>
        <dbReference type="ARBA" id="ARBA00022679"/>
    </source>
</evidence>
<feature type="domain" description="N-acetyltransferase" evidence="3">
    <location>
        <begin position="7"/>
        <end position="164"/>
    </location>
</feature>
<dbReference type="InterPro" id="IPR000182">
    <property type="entry name" value="GNAT_dom"/>
</dbReference>
<dbReference type="PROSITE" id="PS51186">
    <property type="entry name" value="GNAT"/>
    <property type="match status" value="1"/>
</dbReference>
<dbReference type="PANTHER" id="PTHR10908">
    <property type="entry name" value="SEROTONIN N-ACETYLTRANSFERASE"/>
    <property type="match status" value="1"/>
</dbReference>
<dbReference type="SUPFAM" id="SSF55729">
    <property type="entry name" value="Acyl-CoA N-acyltransferases (Nat)"/>
    <property type="match status" value="1"/>
</dbReference>
<evidence type="ECO:0000259" key="3">
    <source>
        <dbReference type="PROSITE" id="PS51186"/>
    </source>
</evidence>
<accession>A0A9P6NA67</accession>
<evidence type="ECO:0000256" key="2">
    <source>
        <dbReference type="ARBA" id="ARBA00023315"/>
    </source>
</evidence>